<evidence type="ECO:0000259" key="6">
    <source>
        <dbReference type="SMART" id="SM00487"/>
    </source>
</evidence>
<dbReference type="InterPro" id="IPR027417">
    <property type="entry name" value="P-loop_NTPase"/>
</dbReference>
<dbReference type="GO" id="GO:0016787">
    <property type="term" value="F:hydrolase activity"/>
    <property type="evidence" value="ECO:0007669"/>
    <property type="project" value="UniProtKB-KW"/>
</dbReference>
<dbReference type="InterPro" id="IPR050079">
    <property type="entry name" value="DEAD_box_RNA_helicase"/>
</dbReference>
<evidence type="ECO:0000256" key="5">
    <source>
        <dbReference type="ARBA" id="ARBA00023118"/>
    </source>
</evidence>
<dbReference type="InterPro" id="IPR006474">
    <property type="entry name" value="Helicase_Cas3_CRISPR-ass_core"/>
</dbReference>
<dbReference type="PANTHER" id="PTHR47959:SF16">
    <property type="entry name" value="CRISPR-ASSOCIATED NUCLEASE_HELICASE CAS3-RELATED"/>
    <property type="match status" value="1"/>
</dbReference>
<gene>
    <name evidence="7" type="ORF">H1P_2670001</name>
</gene>
<dbReference type="AlphaFoldDB" id="A0A563VSL6"/>
<dbReference type="Pfam" id="PF22590">
    <property type="entry name" value="Cas3-like_C_2"/>
    <property type="match status" value="1"/>
</dbReference>
<keyword evidence="1" id="KW-0547">Nucleotide-binding</keyword>
<dbReference type="PANTHER" id="PTHR47959">
    <property type="entry name" value="ATP-DEPENDENT RNA HELICASE RHLE-RELATED"/>
    <property type="match status" value="1"/>
</dbReference>
<sequence length="646" mass="73009">MEQGEGDFLTALAAAGGHHLKLGGKKGKCTDELGEIRQSGDDKLFLYIIGKVDGKTQFNKHFHQLLKYGAKTLKLPKKIKFSKEFKQQISNKYSLFWSLKDLKNKQNEIRDFLSFDWQPDSILLSVIKSLLIAGDAIGSAIPNVNEYIKGKKKKSLKNWITENIQNTLDESKLQQVIDVRLAGHQLRPFQIQLAQSPVRVTLARAGCGTGKTLGAYNWAKSFAIGRKLIFCYPTTGTSTEGFLDYVHNQLNSVLLHSRADVDLEMATTGEEGEAGEGHNEGAIKLESFKAWGKESIVCTVDTVLGWLQCNRRPLYCFPAIAQAAFVFDEVHCYDDRLFGALLRFLEVVKAPILLMSASFLPWQKEAIEKAVGEPIEIISGSKEIEAQARYRFYYEEEPDWSRVEKELSAGGKVLWVCNQVNTAIDVYRDAKARGLNAVLYHSRYRYEDRVRHHRDVVDGFKQDEPILAIATQVAEMSLDLSATLLVSQIADPAGLIQRLGRLNRRYCGRALDALFYPDEKVGYPYSEKQLNDGLKLIESFKGENGQRDLAQWLEDSDTRSQPDTQSVLLDGAWRTYPTSLRKEGFNITVLLEQDLATIKLLPAKEIPRYTVPIPAKNYHSWDKYKFYLIAPTEIWSYSPELGAKTN</sequence>
<evidence type="ECO:0000256" key="1">
    <source>
        <dbReference type="ARBA" id="ARBA00022741"/>
    </source>
</evidence>
<name>A0A563VSL6_9CYAN</name>
<dbReference type="SUPFAM" id="SSF52540">
    <property type="entry name" value="P-loop containing nucleoside triphosphate hydrolases"/>
    <property type="match status" value="1"/>
</dbReference>
<dbReference type="GO" id="GO:0003724">
    <property type="term" value="F:RNA helicase activity"/>
    <property type="evidence" value="ECO:0007669"/>
    <property type="project" value="TreeGrafter"/>
</dbReference>
<dbReference type="EMBL" id="CAACVJ010000187">
    <property type="protein sequence ID" value="VEP14464.1"/>
    <property type="molecule type" value="Genomic_DNA"/>
</dbReference>
<evidence type="ECO:0000313" key="8">
    <source>
        <dbReference type="Proteomes" id="UP000320055"/>
    </source>
</evidence>
<keyword evidence="4" id="KW-0067">ATP-binding</keyword>
<evidence type="ECO:0000256" key="4">
    <source>
        <dbReference type="ARBA" id="ARBA00022840"/>
    </source>
</evidence>
<organism evidence="7 8">
    <name type="scientific">Hyella patelloides LEGE 07179</name>
    <dbReference type="NCBI Taxonomy" id="945734"/>
    <lineage>
        <taxon>Bacteria</taxon>
        <taxon>Bacillati</taxon>
        <taxon>Cyanobacteriota</taxon>
        <taxon>Cyanophyceae</taxon>
        <taxon>Pleurocapsales</taxon>
        <taxon>Hyellaceae</taxon>
        <taxon>Hyella</taxon>
    </lineage>
</organism>
<dbReference type="GO" id="GO:0005829">
    <property type="term" value="C:cytosol"/>
    <property type="evidence" value="ECO:0007669"/>
    <property type="project" value="TreeGrafter"/>
</dbReference>
<accession>A0A563VSL6</accession>
<dbReference type="NCBIfam" id="TIGR01587">
    <property type="entry name" value="cas3_core"/>
    <property type="match status" value="1"/>
</dbReference>
<evidence type="ECO:0000256" key="2">
    <source>
        <dbReference type="ARBA" id="ARBA00022801"/>
    </source>
</evidence>
<keyword evidence="3" id="KW-0347">Helicase</keyword>
<keyword evidence="2" id="KW-0378">Hydrolase</keyword>
<dbReference type="Gene3D" id="3.40.50.300">
    <property type="entry name" value="P-loop containing nucleotide triphosphate hydrolases"/>
    <property type="match status" value="2"/>
</dbReference>
<dbReference type="InterPro" id="IPR014001">
    <property type="entry name" value="Helicase_ATP-bd"/>
</dbReference>
<proteinExistence type="predicted"/>
<protein>
    <submittedName>
        <fullName evidence="7">CRISPR-associated helicase, Cas3 family</fullName>
    </submittedName>
</protein>
<keyword evidence="5" id="KW-0051">Antiviral defense</keyword>
<dbReference type="GO" id="GO:0051607">
    <property type="term" value="P:defense response to virus"/>
    <property type="evidence" value="ECO:0007669"/>
    <property type="project" value="UniProtKB-KW"/>
</dbReference>
<dbReference type="SMART" id="SM00487">
    <property type="entry name" value="DEXDc"/>
    <property type="match status" value="1"/>
</dbReference>
<dbReference type="InterPro" id="IPR054712">
    <property type="entry name" value="Cas3-like_dom"/>
</dbReference>
<feature type="domain" description="Helicase ATP-binding" evidence="6">
    <location>
        <begin position="182"/>
        <end position="387"/>
    </location>
</feature>
<dbReference type="Proteomes" id="UP000320055">
    <property type="component" value="Unassembled WGS sequence"/>
</dbReference>
<evidence type="ECO:0000256" key="3">
    <source>
        <dbReference type="ARBA" id="ARBA00022806"/>
    </source>
</evidence>
<evidence type="ECO:0000313" key="7">
    <source>
        <dbReference type="EMBL" id="VEP14464.1"/>
    </source>
</evidence>
<keyword evidence="8" id="KW-1185">Reference proteome</keyword>
<dbReference type="GO" id="GO:0005524">
    <property type="term" value="F:ATP binding"/>
    <property type="evidence" value="ECO:0007669"/>
    <property type="project" value="UniProtKB-KW"/>
</dbReference>
<reference evidence="7 8" key="1">
    <citation type="submission" date="2019-01" db="EMBL/GenBank/DDBJ databases">
        <authorList>
            <person name="Brito A."/>
        </authorList>
    </citation>
    <scope>NUCLEOTIDE SEQUENCE [LARGE SCALE GENOMIC DNA]</scope>
    <source>
        <strain evidence="7">1</strain>
    </source>
</reference>